<dbReference type="AlphaFoldDB" id="A0A817Y5Y7"/>
<accession>A0A817Y5Y7</accession>
<dbReference type="EMBL" id="CAJOBQ010000810">
    <property type="protein sequence ID" value="CAF4420618.1"/>
    <property type="molecule type" value="Genomic_DNA"/>
</dbReference>
<reference evidence="1" key="1">
    <citation type="submission" date="2021-02" db="EMBL/GenBank/DDBJ databases">
        <authorList>
            <person name="Nowell W R."/>
        </authorList>
    </citation>
    <scope>NUCLEOTIDE SEQUENCE</scope>
</reference>
<dbReference type="Proteomes" id="UP000663862">
    <property type="component" value="Unassembled WGS sequence"/>
</dbReference>
<name>A0A817Y5Y7_9BILA</name>
<dbReference type="EMBL" id="CAJNYU010000611">
    <property type="protein sequence ID" value="CAF3376449.1"/>
    <property type="molecule type" value="Genomic_DNA"/>
</dbReference>
<sequence>MKSGLIRSFPLETDTTVNASWHVSTCLPQVFKAVSERRETRGLIFHHDNVRPRRACITNGFFLENHVEEYPNPPYSSRFKPLRLLLIPQTQESVTWNSVYRRQRNMNCFRTSHW</sequence>
<gene>
    <name evidence="1" type="ORF">FME351_LOCUS6824</name>
    <name evidence="2" type="ORF">TSG867_LOCUS14493</name>
</gene>
<evidence type="ECO:0000313" key="3">
    <source>
        <dbReference type="Proteomes" id="UP000663869"/>
    </source>
</evidence>
<comment type="caution">
    <text evidence="1">The sequence shown here is derived from an EMBL/GenBank/DDBJ whole genome shotgun (WGS) entry which is preliminary data.</text>
</comment>
<dbReference type="Gene3D" id="3.30.420.10">
    <property type="entry name" value="Ribonuclease H-like superfamily/Ribonuclease H"/>
    <property type="match status" value="1"/>
</dbReference>
<evidence type="ECO:0000313" key="2">
    <source>
        <dbReference type="EMBL" id="CAF4420618.1"/>
    </source>
</evidence>
<evidence type="ECO:0000313" key="1">
    <source>
        <dbReference type="EMBL" id="CAF3376449.1"/>
    </source>
</evidence>
<dbReference type="Proteomes" id="UP000663869">
    <property type="component" value="Unassembled WGS sequence"/>
</dbReference>
<dbReference type="InterPro" id="IPR036397">
    <property type="entry name" value="RNaseH_sf"/>
</dbReference>
<organism evidence="1 3">
    <name type="scientific">Rotaria socialis</name>
    <dbReference type="NCBI Taxonomy" id="392032"/>
    <lineage>
        <taxon>Eukaryota</taxon>
        <taxon>Metazoa</taxon>
        <taxon>Spiralia</taxon>
        <taxon>Gnathifera</taxon>
        <taxon>Rotifera</taxon>
        <taxon>Eurotatoria</taxon>
        <taxon>Bdelloidea</taxon>
        <taxon>Philodinida</taxon>
        <taxon>Philodinidae</taxon>
        <taxon>Rotaria</taxon>
    </lineage>
</organism>
<dbReference type="GO" id="GO:0003676">
    <property type="term" value="F:nucleic acid binding"/>
    <property type="evidence" value="ECO:0007669"/>
    <property type="project" value="InterPro"/>
</dbReference>
<proteinExistence type="predicted"/>
<protein>
    <submittedName>
        <fullName evidence="1">Uncharacterized protein</fullName>
    </submittedName>
</protein>